<proteinExistence type="predicted"/>
<evidence type="ECO:0000313" key="2">
    <source>
        <dbReference type="Proteomes" id="UP000683925"/>
    </source>
</evidence>
<organism evidence="1 2">
    <name type="scientific">Paramecium octaurelia</name>
    <dbReference type="NCBI Taxonomy" id="43137"/>
    <lineage>
        <taxon>Eukaryota</taxon>
        <taxon>Sar</taxon>
        <taxon>Alveolata</taxon>
        <taxon>Ciliophora</taxon>
        <taxon>Intramacronucleata</taxon>
        <taxon>Oligohymenophorea</taxon>
        <taxon>Peniculida</taxon>
        <taxon>Parameciidae</taxon>
        <taxon>Paramecium</taxon>
    </lineage>
</organism>
<protein>
    <submittedName>
        <fullName evidence="1">Uncharacterized protein</fullName>
    </submittedName>
</protein>
<keyword evidence="2" id="KW-1185">Reference proteome</keyword>
<accession>A0A8S1XJM5</accession>
<dbReference type="AlphaFoldDB" id="A0A8S1XJM5"/>
<sequence>MKPKRVSKQMQKSLQENILINFFRQYINSLDEKVKIKVDAPCWIYLIDVELLFQDAKIAFELSGSVYFRGNSLQVRYKPKRKL</sequence>
<name>A0A8S1XJM5_PAROT</name>
<comment type="caution">
    <text evidence="1">The sequence shown here is derived from an EMBL/GenBank/DDBJ whole genome shotgun (WGS) entry which is preliminary data.</text>
</comment>
<evidence type="ECO:0000313" key="1">
    <source>
        <dbReference type="EMBL" id="CAD8201325.1"/>
    </source>
</evidence>
<dbReference type="EMBL" id="CAJJDP010000124">
    <property type="protein sequence ID" value="CAD8201325.1"/>
    <property type="molecule type" value="Genomic_DNA"/>
</dbReference>
<dbReference type="Proteomes" id="UP000683925">
    <property type="component" value="Unassembled WGS sequence"/>
</dbReference>
<reference evidence="1" key="1">
    <citation type="submission" date="2021-01" db="EMBL/GenBank/DDBJ databases">
        <authorList>
            <consortium name="Genoscope - CEA"/>
            <person name="William W."/>
        </authorList>
    </citation>
    <scope>NUCLEOTIDE SEQUENCE</scope>
</reference>
<gene>
    <name evidence="1" type="ORF">POCTA_138.1.T1240035</name>
</gene>